<feature type="region of interest" description="Disordered" evidence="2">
    <location>
        <begin position="109"/>
        <end position="212"/>
    </location>
</feature>
<evidence type="ECO:0000256" key="1">
    <source>
        <dbReference type="SAM" id="Coils"/>
    </source>
</evidence>
<dbReference type="Gene3D" id="3.90.70.200">
    <property type="entry name" value="Plus-3 domain"/>
    <property type="match status" value="1"/>
</dbReference>
<feature type="coiled-coil region" evidence="1">
    <location>
        <begin position="393"/>
        <end position="420"/>
    </location>
</feature>
<feature type="compositionally biased region" description="Basic and acidic residues" evidence="2">
    <location>
        <begin position="141"/>
        <end position="157"/>
    </location>
</feature>
<dbReference type="OrthoDB" id="166375at2759"/>
<dbReference type="AlphaFoldDB" id="J5SPG5"/>
<dbReference type="RefSeq" id="XP_014178315.1">
    <property type="nucleotide sequence ID" value="XM_014322840.1"/>
</dbReference>
<dbReference type="InterPro" id="IPR004343">
    <property type="entry name" value="Plus-3_dom"/>
</dbReference>
<dbReference type="EMBL" id="ALBS01000276">
    <property type="protein sequence ID" value="EJT46796.1"/>
    <property type="molecule type" value="Genomic_DNA"/>
</dbReference>
<feature type="compositionally biased region" description="Basic and acidic residues" evidence="2">
    <location>
        <begin position="68"/>
        <end position="85"/>
    </location>
</feature>
<dbReference type="Proteomes" id="UP000002748">
    <property type="component" value="Unassembled WGS sequence"/>
</dbReference>
<dbReference type="InterPro" id="IPR036128">
    <property type="entry name" value="Plus3-like_sf"/>
</dbReference>
<feature type="domain" description="Plus3" evidence="3">
    <location>
        <begin position="212"/>
        <end position="324"/>
    </location>
</feature>
<proteinExistence type="predicted"/>
<dbReference type="GeneID" id="25987987"/>
<dbReference type="KEGG" id="tasa:A1Q1_04474"/>
<sequence>MSDIEDELLGLAENDPHHSKKRGKQKSQAFMEDSDDNEEDMDMDLDSDDDDSRRGSGRATGDPYPLEGKYRNEEDRDYLPEIEKEQILAQRQEEIQKYKDSMQLDAMWKMAQMEGDDSDDGHAKKRRKHTSVTTEASRAMAELKNRRKQKDERAQRRAERRLRHPGSASPARHDDASSEEGEISIRDDWRATSPPSRPERREKGEVDLDATPANYKELDSARLSRYELVDLMYKDEFEKVITDSSGSHGRYSIEYKGKQVTDTRALLCSYGKVQRLYRIADVSNSEFDESEFSRFMLTCQGDGVLPPRRSELKHKHDQIRKLRDRPMTEDEINRQIQARQQHKPTAHRTKIVLEVTSLMRSKELALRRNDFEALELLTQQIRDLGADPNTGELEEGGEELNEADLRIQRINENNRRKTKESMARAHEAALAKKKAEGAVLKAKAAAMALADHVAAEAPPVSGLRKGETPQQYVARTITLDLGDF</sequence>
<feature type="compositionally biased region" description="Basic and acidic residues" evidence="2">
    <location>
        <begin position="197"/>
        <end position="206"/>
    </location>
</feature>
<accession>J5SPG5</accession>
<dbReference type="VEuPathDB" id="FungiDB:A1Q1_04474"/>
<feature type="region of interest" description="Disordered" evidence="2">
    <location>
        <begin position="1"/>
        <end position="85"/>
    </location>
</feature>
<evidence type="ECO:0000313" key="4">
    <source>
        <dbReference type="EMBL" id="EJT46796.1"/>
    </source>
</evidence>
<organism evidence="4 5">
    <name type="scientific">Trichosporon asahii var. asahii (strain ATCC 90039 / CBS 2479 / JCM 2466 / KCTC 7840 / NBRC 103889/ NCYC 2677 / UAMH 7654)</name>
    <name type="common">Yeast</name>
    <dbReference type="NCBI Taxonomy" id="1186058"/>
    <lineage>
        <taxon>Eukaryota</taxon>
        <taxon>Fungi</taxon>
        <taxon>Dikarya</taxon>
        <taxon>Basidiomycota</taxon>
        <taxon>Agaricomycotina</taxon>
        <taxon>Tremellomycetes</taxon>
        <taxon>Trichosporonales</taxon>
        <taxon>Trichosporonaceae</taxon>
        <taxon>Trichosporon</taxon>
    </lineage>
</organism>
<evidence type="ECO:0000256" key="2">
    <source>
        <dbReference type="SAM" id="MobiDB-lite"/>
    </source>
</evidence>
<comment type="caution">
    <text evidence="4">The sequence shown here is derived from an EMBL/GenBank/DDBJ whole genome shotgun (WGS) entry which is preliminary data.</text>
</comment>
<reference evidence="4 5" key="1">
    <citation type="journal article" date="2012" name="Eukaryot. Cell">
        <title>Draft genome sequence of CBS 2479, the standard type strain of Trichosporon asahii.</title>
        <authorList>
            <person name="Yang R.Y."/>
            <person name="Li H.T."/>
            <person name="Zhu H."/>
            <person name="Zhou G.P."/>
            <person name="Wang M."/>
            <person name="Wang L."/>
        </authorList>
    </citation>
    <scope>NUCLEOTIDE SEQUENCE [LARGE SCALE GENOMIC DNA]</scope>
    <source>
        <strain evidence="5">ATCC 90039 / CBS 2479 / JCM 2466 / KCTC 7840 / NCYC 2677 / UAMH 7654</strain>
    </source>
</reference>
<dbReference type="GO" id="GO:0003677">
    <property type="term" value="F:DNA binding"/>
    <property type="evidence" value="ECO:0007669"/>
    <property type="project" value="InterPro"/>
</dbReference>
<gene>
    <name evidence="4" type="ORF">A1Q1_04474</name>
</gene>
<name>J5SPG5_TRIAS</name>
<dbReference type="SUPFAM" id="SSF159042">
    <property type="entry name" value="Plus3-like"/>
    <property type="match status" value="1"/>
</dbReference>
<evidence type="ECO:0000259" key="3">
    <source>
        <dbReference type="PROSITE" id="PS51360"/>
    </source>
</evidence>
<dbReference type="HOGENOM" id="CLU_036626_0_0_1"/>
<dbReference type="PROSITE" id="PS51360">
    <property type="entry name" value="PLUS3"/>
    <property type="match status" value="1"/>
</dbReference>
<dbReference type="SMART" id="SM00719">
    <property type="entry name" value="Plus3"/>
    <property type="match status" value="1"/>
</dbReference>
<evidence type="ECO:0000313" key="5">
    <source>
        <dbReference type="Proteomes" id="UP000002748"/>
    </source>
</evidence>
<feature type="compositionally biased region" description="Acidic residues" evidence="2">
    <location>
        <begin position="32"/>
        <end position="50"/>
    </location>
</feature>
<protein>
    <submittedName>
        <fullName evidence="4">Rtf1 protein</fullName>
    </submittedName>
</protein>
<keyword evidence="1" id="KW-0175">Coiled coil</keyword>